<proteinExistence type="predicted"/>
<feature type="non-terminal residue" evidence="1">
    <location>
        <position position="1"/>
    </location>
</feature>
<dbReference type="InterPro" id="IPR046233">
    <property type="entry name" value="DUF6266"/>
</dbReference>
<dbReference type="EMBL" id="JAPDPI010000037">
    <property type="protein sequence ID" value="MCW3807110.1"/>
    <property type="molecule type" value="Genomic_DNA"/>
</dbReference>
<gene>
    <name evidence="1" type="ORF">OM074_15850</name>
</gene>
<keyword evidence="2" id="KW-1185">Reference proteome</keyword>
<protein>
    <submittedName>
        <fullName evidence="1">DUF6266 family protein</fullName>
    </submittedName>
</protein>
<accession>A0AAE3SKQ6</accession>
<dbReference type="RefSeq" id="WP_301201193.1">
    <property type="nucleotide sequence ID" value="NZ_JAPDPI010000037.1"/>
</dbReference>
<evidence type="ECO:0000313" key="2">
    <source>
        <dbReference type="Proteomes" id="UP001207408"/>
    </source>
</evidence>
<sequence length="309" mass="34082">KNRKMHELKNFAIGSLGTLGVMEAADAQIFSSQDADPQTMIIRSAITLLAGVLTTVISKWMQRNKVEKTSNKNKEVTSPKTKGNIVKNIFKIKNKKNNKKGINGRFTGKVGSTVGSQWKGISVMKSLPDFSNHKASEKQLAHRAKFRLATKFLQPLYPVIQLGFKNQDSLKSPQNAAMSELMKYTIEGEYPNCKVNLENLVLAVGPLQVANRPSVEINGEEVVFNWRYKASNNDLFANNGVIMVAIAEGYYPEYSICESIRSAGKATMLLPDAPPGTEVHCYLAFAAMDDSNRVSNSIHVGTVVIPEDE</sequence>
<dbReference type="Pfam" id="PF19781">
    <property type="entry name" value="DUF6266"/>
    <property type="match status" value="1"/>
</dbReference>
<evidence type="ECO:0000313" key="1">
    <source>
        <dbReference type="EMBL" id="MCW3807110.1"/>
    </source>
</evidence>
<dbReference type="AlphaFoldDB" id="A0AAE3SKQ6"/>
<name>A0AAE3SKQ6_9BACT</name>
<comment type="caution">
    <text evidence="1">The sequence shown here is derived from an EMBL/GenBank/DDBJ whole genome shotgun (WGS) entry which is preliminary data.</text>
</comment>
<organism evidence="1 2">
    <name type="scientific">Plebeiibacterium marinum</name>
    <dbReference type="NCBI Taxonomy" id="2992111"/>
    <lineage>
        <taxon>Bacteria</taxon>
        <taxon>Pseudomonadati</taxon>
        <taxon>Bacteroidota</taxon>
        <taxon>Bacteroidia</taxon>
        <taxon>Marinilabiliales</taxon>
        <taxon>Marinilabiliaceae</taxon>
        <taxon>Plebeiibacterium</taxon>
    </lineage>
</organism>
<dbReference type="Proteomes" id="UP001207408">
    <property type="component" value="Unassembled WGS sequence"/>
</dbReference>
<reference evidence="1" key="1">
    <citation type="submission" date="2022-10" db="EMBL/GenBank/DDBJ databases">
        <authorList>
            <person name="Yu W.X."/>
        </authorList>
    </citation>
    <scope>NUCLEOTIDE SEQUENCE</scope>
    <source>
        <strain evidence="1">D04</strain>
    </source>
</reference>